<reference evidence="1 2" key="1">
    <citation type="submission" date="2018-08" db="EMBL/GenBank/DDBJ databases">
        <title>A genome reference for cultivated species of the human gut microbiota.</title>
        <authorList>
            <person name="Zou Y."/>
            <person name="Xue W."/>
            <person name="Luo G."/>
        </authorList>
    </citation>
    <scope>NUCLEOTIDE SEQUENCE [LARGE SCALE GENOMIC DNA]</scope>
    <source>
        <strain evidence="1 2">AM27-32LB</strain>
    </source>
</reference>
<organism evidence="1 2">
    <name type="scientific">Blautia obeum</name>
    <dbReference type="NCBI Taxonomy" id="40520"/>
    <lineage>
        <taxon>Bacteria</taxon>
        <taxon>Bacillati</taxon>
        <taxon>Bacillota</taxon>
        <taxon>Clostridia</taxon>
        <taxon>Lachnospirales</taxon>
        <taxon>Lachnospiraceae</taxon>
        <taxon>Blautia</taxon>
    </lineage>
</organism>
<sequence length="100" mass="11549">MVKNNPSYAEMMVSDNTNGEFENQLGLETLRSQEKDYSMTYEFKLETGINYHQVRVAFVKKKDGTRMAVVGTRNIDSLIKKRAYAGRKAEKSICCRRKCQ</sequence>
<comment type="caution">
    <text evidence="1">The sequence shown here is derived from an EMBL/GenBank/DDBJ whole genome shotgun (WGS) entry which is preliminary data.</text>
</comment>
<protein>
    <submittedName>
        <fullName evidence="1">Uncharacterized protein</fullName>
    </submittedName>
</protein>
<evidence type="ECO:0000313" key="1">
    <source>
        <dbReference type="EMBL" id="RHE69972.1"/>
    </source>
</evidence>
<dbReference type="AlphaFoldDB" id="A0A414K6J4"/>
<accession>A0A414K6J4</accession>
<evidence type="ECO:0000313" key="2">
    <source>
        <dbReference type="Proteomes" id="UP000283928"/>
    </source>
</evidence>
<gene>
    <name evidence="1" type="ORF">DW723_15690</name>
</gene>
<dbReference type="Proteomes" id="UP000283928">
    <property type="component" value="Unassembled WGS sequence"/>
</dbReference>
<dbReference type="EMBL" id="QSKO01000034">
    <property type="protein sequence ID" value="RHE69972.1"/>
    <property type="molecule type" value="Genomic_DNA"/>
</dbReference>
<name>A0A414K6J4_9FIRM</name>
<proteinExistence type="predicted"/>